<dbReference type="PROSITE" id="PS51257">
    <property type="entry name" value="PROKAR_LIPOPROTEIN"/>
    <property type="match status" value="1"/>
</dbReference>
<keyword evidence="1" id="KW-0732">Signal</keyword>
<dbReference type="OrthoDB" id="1859144at2"/>
<dbReference type="EMBL" id="CVRS01000078">
    <property type="protein sequence ID" value="CRL39641.1"/>
    <property type="molecule type" value="Genomic_DNA"/>
</dbReference>
<evidence type="ECO:0000313" key="2">
    <source>
        <dbReference type="EMBL" id="CRL39641.1"/>
    </source>
</evidence>
<dbReference type="RefSeq" id="WP_015534247.1">
    <property type="nucleotide sequence ID" value="NZ_CAKZTK010000005.1"/>
</dbReference>
<reference evidence="3 5" key="3">
    <citation type="submission" date="2018-08" db="EMBL/GenBank/DDBJ databases">
        <title>A genome reference for cultivated species of the human gut microbiota.</title>
        <authorList>
            <person name="Zou Y."/>
            <person name="Xue W."/>
            <person name="Luo G."/>
        </authorList>
    </citation>
    <scope>NUCLEOTIDE SEQUENCE [LARGE SCALE GENOMIC DNA]</scope>
    <source>
        <strain evidence="3 5">AF28-15</strain>
    </source>
</reference>
<reference evidence="2" key="2">
    <citation type="submission" date="2015-05" db="EMBL/GenBank/DDBJ databases">
        <authorList>
            <person name="Wang D.B."/>
            <person name="Wang M."/>
        </authorList>
    </citation>
    <scope>NUCLEOTIDE SEQUENCE [LARGE SCALE GENOMIC DNA]</scope>
    <source>
        <strain evidence="2">L1-83</strain>
    </source>
</reference>
<dbReference type="Proteomes" id="UP000283738">
    <property type="component" value="Unassembled WGS sequence"/>
</dbReference>
<accession>A0A0M6WQX5</accession>
<evidence type="ECO:0000256" key="1">
    <source>
        <dbReference type="SAM" id="SignalP"/>
    </source>
</evidence>
<evidence type="ECO:0000313" key="5">
    <source>
        <dbReference type="Proteomes" id="UP000283738"/>
    </source>
</evidence>
<dbReference type="EMBL" id="QRTF01000001">
    <property type="protein sequence ID" value="RGQ55994.1"/>
    <property type="molecule type" value="Genomic_DNA"/>
</dbReference>
<dbReference type="AlphaFoldDB" id="A0A0M6WQX5"/>
<feature type="signal peptide" evidence="1">
    <location>
        <begin position="1"/>
        <end position="20"/>
    </location>
</feature>
<dbReference type="Proteomes" id="UP000049828">
    <property type="component" value="Unassembled WGS sequence"/>
</dbReference>
<feature type="chain" id="PRO_5042329713" description="Lipoprotein" evidence="1">
    <location>
        <begin position="21"/>
        <end position="147"/>
    </location>
</feature>
<keyword evidence="4" id="KW-1185">Reference proteome</keyword>
<evidence type="ECO:0000313" key="4">
    <source>
        <dbReference type="Proteomes" id="UP000049828"/>
    </source>
</evidence>
<evidence type="ECO:0000313" key="3">
    <source>
        <dbReference type="EMBL" id="RGQ55994.1"/>
    </source>
</evidence>
<sequence length="147" mass="16468">MKKYISVFTIMIMIFLAACSNQNTSSTPTSNENNTQSNSVTKLDEGVWPENEYTEGLPVAPGTVAWATLDTEHENCNINLTGISENDYNEYMELLNQEGFSVIENVSEEIEGENYVSIGTLLSNDEKWLSISYIPNSLTIYISFDNN</sequence>
<organism evidence="2 4">
    <name type="scientific">Roseburia inulinivorans</name>
    <dbReference type="NCBI Taxonomy" id="360807"/>
    <lineage>
        <taxon>Bacteria</taxon>
        <taxon>Bacillati</taxon>
        <taxon>Bacillota</taxon>
        <taxon>Clostridia</taxon>
        <taxon>Lachnospirales</taxon>
        <taxon>Lachnospiraceae</taxon>
        <taxon>Roseburia</taxon>
    </lineage>
</organism>
<protein>
    <recommendedName>
        <fullName evidence="6">Lipoprotein</fullName>
    </recommendedName>
</protein>
<name>A0A0M6WQX5_9FIRM</name>
<reference evidence="4" key="1">
    <citation type="submission" date="2015-05" db="EMBL/GenBank/DDBJ databases">
        <authorList>
            <consortium name="Pathogen Informatics"/>
        </authorList>
    </citation>
    <scope>NUCLEOTIDE SEQUENCE [LARGE SCALE GENOMIC DNA]</scope>
    <source>
        <strain evidence="4">L1-83</strain>
    </source>
</reference>
<evidence type="ECO:0008006" key="6">
    <source>
        <dbReference type="Google" id="ProtNLM"/>
    </source>
</evidence>
<proteinExistence type="predicted"/>
<gene>
    <name evidence="3" type="ORF">DWY96_01415</name>
    <name evidence="2" type="ORF">RIL183_25501</name>
</gene>